<dbReference type="Proteomes" id="UP000249239">
    <property type="component" value="Unassembled WGS sequence"/>
</dbReference>
<proteinExistence type="predicted"/>
<comment type="caution">
    <text evidence="1">The sequence shown here is derived from an EMBL/GenBank/DDBJ whole genome shotgun (WGS) entry which is preliminary data.</text>
</comment>
<evidence type="ECO:0000313" key="2">
    <source>
        <dbReference type="Proteomes" id="UP000249239"/>
    </source>
</evidence>
<organism evidence="1 2">
    <name type="scientific">Breznakibacter xylanolyticus</name>
    <dbReference type="NCBI Taxonomy" id="990"/>
    <lineage>
        <taxon>Bacteria</taxon>
        <taxon>Pseudomonadati</taxon>
        <taxon>Bacteroidota</taxon>
        <taxon>Bacteroidia</taxon>
        <taxon>Marinilabiliales</taxon>
        <taxon>Marinilabiliaceae</taxon>
        <taxon>Breznakibacter</taxon>
    </lineage>
</organism>
<dbReference type="InterPro" id="IPR021561">
    <property type="entry name" value="AbiEi_3"/>
</dbReference>
<gene>
    <name evidence="1" type="ORF">LX69_03561</name>
</gene>
<dbReference type="AlphaFoldDB" id="A0A2W7MN77"/>
<dbReference type="EMBL" id="QKZK01000092">
    <property type="protein sequence ID" value="PZX09470.1"/>
    <property type="molecule type" value="Genomic_DNA"/>
</dbReference>
<dbReference type="Pfam" id="PF11459">
    <property type="entry name" value="AbiEi_3"/>
    <property type="match status" value="1"/>
</dbReference>
<dbReference type="RefSeq" id="WP_185741732.1">
    <property type="nucleotide sequence ID" value="NZ_QKZK01000092.1"/>
</dbReference>
<name>A0A2W7MN77_9BACT</name>
<accession>A0A2W7MN77</accession>
<reference evidence="1 2" key="1">
    <citation type="submission" date="2018-06" db="EMBL/GenBank/DDBJ databases">
        <title>Genomic Encyclopedia of Archaeal and Bacterial Type Strains, Phase II (KMG-II): from individual species to whole genera.</title>
        <authorList>
            <person name="Goeker M."/>
        </authorList>
    </citation>
    <scope>NUCLEOTIDE SEQUENCE [LARGE SCALE GENOMIC DNA]</scope>
    <source>
        <strain evidence="1 2">DSM 6779</strain>
    </source>
</reference>
<keyword evidence="2" id="KW-1185">Reference proteome</keyword>
<protein>
    <submittedName>
        <fullName evidence="1">Transcriptional regulator with AbiEi antitoxin domain of type IV toxin-antitoxin system</fullName>
    </submittedName>
</protein>
<feature type="non-terminal residue" evidence="1">
    <location>
        <position position="1"/>
    </location>
</feature>
<sequence>LVNLKPKLLKELLASCNSVKVKRLFLYMAEKANHQWFQFLETEKFDLGKGNRMLAEKGVYIPKYLLSIPKELAEL</sequence>
<evidence type="ECO:0000313" key="1">
    <source>
        <dbReference type="EMBL" id="PZX09470.1"/>
    </source>
</evidence>